<evidence type="ECO:0000313" key="2">
    <source>
        <dbReference type="EMBL" id="TGE14764.1"/>
    </source>
</evidence>
<feature type="signal peptide" evidence="1">
    <location>
        <begin position="1"/>
        <end position="25"/>
    </location>
</feature>
<dbReference type="AlphaFoldDB" id="A0A4Z0PK49"/>
<evidence type="ECO:0000313" key="3">
    <source>
        <dbReference type="Proteomes" id="UP000297739"/>
    </source>
</evidence>
<dbReference type="RefSeq" id="WP_135498593.1">
    <property type="nucleotide sequence ID" value="NZ_SRLD01000030.1"/>
</dbReference>
<proteinExistence type="predicted"/>
<dbReference type="OrthoDB" id="2582440at2"/>
<dbReference type="EMBL" id="SRLD01000030">
    <property type="protein sequence ID" value="TGE14764.1"/>
    <property type="molecule type" value="Genomic_DNA"/>
</dbReference>
<keyword evidence="1" id="KW-0732">Signal</keyword>
<accession>A0A4Z0PK49</accession>
<organism evidence="2 3">
    <name type="scientific">Hymenobacter elongatus</name>
    <dbReference type="NCBI Taxonomy" id="877208"/>
    <lineage>
        <taxon>Bacteria</taxon>
        <taxon>Pseudomonadati</taxon>
        <taxon>Bacteroidota</taxon>
        <taxon>Cytophagia</taxon>
        <taxon>Cytophagales</taxon>
        <taxon>Hymenobacteraceae</taxon>
        <taxon>Hymenobacter</taxon>
    </lineage>
</organism>
<sequence length="730" mass="77083">MKRLFYFQVLGVCLAGLLQGHSTLAQTGQPYYSSFAVPTSPQNYRTSSTNSGICITCLVANPERAADTDLDNYATIQNTLGVLGGGVGLALRLSGTAPANYRAGLVISSGNELNAGALATLTLRTYLNGSQQQELVANDAAVSSTALSDSRVRLEFVAAKPFDQLEIIVSGSVNGVNTIRVLYAYGVPANTQFTTALGYLSRSTEPLASDYAVNTGGGPVAVCVGTGVTNPGNAVDRGLTNFATLTTVAGVGNCSAALQVKLEGQAPSGYQAGFVIGNGGVLDLNVLNSLQVTTYLNGVAQESRIGADLLELTLLPDNRYQVSFKSGTAFDRVEIKQHALASALNTLQVYYGFGIEPRAFEDDMPVLSDFIQPKRNTEYQEAANGLACLGCSSSNPQRAADNVFSESDFAEVRFPVLALGTYKLKLRLNGGGKAGNRAGIVLRTNDALLNATLLQNIRINTYGGANGSRLIESSTTTTLADLGLVGDNRHELAFLTTQDFEWVEVEITGGVGLFSAAQIFYAFADDPNPAFPTEVGPPAVPLPVELRAFQGRVTEGGVELTWQTASEKQNKHFAIERAVGTTTAFLAIGQVAGAGTSARGVAYRFRDEAAASQSPTSLYYRLRQVDVDGAEHLSPVVVVSWRNQSATAMDVYPNPAAVAQEIRVQLVSAPTQGSVVSVYGNLGTKVWAAPASQQVLLLPPDKLGPGVYHVVLTDAVGRRVASQRLLITGR</sequence>
<reference evidence="2 3" key="1">
    <citation type="submission" date="2019-04" db="EMBL/GenBank/DDBJ databases">
        <authorList>
            <person name="Feng G."/>
            <person name="Zhang J."/>
            <person name="Zhu H."/>
        </authorList>
    </citation>
    <scope>NUCLEOTIDE SEQUENCE [LARGE SCALE GENOMIC DNA]</scope>
    <source>
        <strain evidence="2 3">JCM 17223</strain>
    </source>
</reference>
<dbReference type="Proteomes" id="UP000297739">
    <property type="component" value="Unassembled WGS sequence"/>
</dbReference>
<comment type="caution">
    <text evidence="2">The sequence shown here is derived from an EMBL/GenBank/DDBJ whole genome shotgun (WGS) entry which is preliminary data.</text>
</comment>
<evidence type="ECO:0000256" key="1">
    <source>
        <dbReference type="SAM" id="SignalP"/>
    </source>
</evidence>
<feature type="chain" id="PRO_5021291334" description="T9SS type A sorting domain-containing protein" evidence="1">
    <location>
        <begin position="26"/>
        <end position="730"/>
    </location>
</feature>
<keyword evidence="3" id="KW-1185">Reference proteome</keyword>
<name>A0A4Z0PK49_9BACT</name>
<gene>
    <name evidence="2" type="ORF">E5J99_14795</name>
</gene>
<evidence type="ECO:0008006" key="4">
    <source>
        <dbReference type="Google" id="ProtNLM"/>
    </source>
</evidence>
<protein>
    <recommendedName>
        <fullName evidence="4">T9SS type A sorting domain-containing protein</fullName>
    </recommendedName>
</protein>